<evidence type="ECO:0000313" key="1">
    <source>
        <dbReference type="EMBL" id="CAB4900739.1"/>
    </source>
</evidence>
<dbReference type="EMBL" id="CAFBLX010000180">
    <property type="protein sequence ID" value="CAB4900739.1"/>
    <property type="molecule type" value="Genomic_DNA"/>
</dbReference>
<reference evidence="1" key="1">
    <citation type="submission" date="2020-05" db="EMBL/GenBank/DDBJ databases">
        <authorList>
            <person name="Chiriac C."/>
            <person name="Salcher M."/>
            <person name="Ghai R."/>
            <person name="Kavagutti S V."/>
        </authorList>
    </citation>
    <scope>NUCLEOTIDE SEQUENCE</scope>
</reference>
<proteinExistence type="predicted"/>
<dbReference type="AlphaFoldDB" id="A0A6J7GBN6"/>
<protein>
    <submittedName>
        <fullName evidence="1">Unannotated protein</fullName>
    </submittedName>
</protein>
<name>A0A6J7GBN6_9ZZZZ</name>
<sequence length="100" mass="10461">MTEPACSLPSPDSDAGDVGRWLTHGDRCTARRSAAQALHPDVGGSATALARAFAEIDAAYGGGVYCAGVVTTTAVHRTSCGPIRAIVRVRQLRIRRIDSP</sequence>
<organism evidence="1">
    <name type="scientific">freshwater metagenome</name>
    <dbReference type="NCBI Taxonomy" id="449393"/>
    <lineage>
        <taxon>unclassified sequences</taxon>
        <taxon>metagenomes</taxon>
        <taxon>ecological metagenomes</taxon>
    </lineage>
</organism>
<accession>A0A6J7GBN6</accession>
<gene>
    <name evidence="1" type="ORF">UFOPK3472_02440</name>
</gene>